<evidence type="ECO:0000256" key="3">
    <source>
        <dbReference type="ARBA" id="ARBA00022448"/>
    </source>
</evidence>
<evidence type="ECO:0000259" key="9">
    <source>
        <dbReference type="PROSITE" id="PS51012"/>
    </source>
</evidence>
<organism evidence="10 11">
    <name type="scientific">Stappia albiluteola</name>
    <dbReference type="NCBI Taxonomy" id="2758565"/>
    <lineage>
        <taxon>Bacteria</taxon>
        <taxon>Pseudomonadati</taxon>
        <taxon>Pseudomonadota</taxon>
        <taxon>Alphaproteobacteria</taxon>
        <taxon>Hyphomicrobiales</taxon>
        <taxon>Stappiaceae</taxon>
        <taxon>Stappia</taxon>
    </lineage>
</organism>
<feature type="transmembrane region" description="Helical" evidence="8">
    <location>
        <begin position="220"/>
        <end position="244"/>
    </location>
</feature>
<evidence type="ECO:0000256" key="6">
    <source>
        <dbReference type="ARBA" id="ARBA00022989"/>
    </source>
</evidence>
<sequence>MRWLLNVYWLGRKEFASLARDTVMLFLIVYVFSVAVYVVAKGVQTDVKNASIAIVDEDRSLLSRQIADAFLQPYFKEAVTIRRDAIDTVMDRGLHTFVVDIPPDFEADILAGRETSLQINVDATAMTQAGNGSTYIYEIVTQELTNFLNERELAAILPVDVVVRAWFNPNLDPVWFNSVMQIIQNLTILSIVLVGAAVIREREHGTVEHLLVMPVRPSEIAFAKVWANGSAILFATFLSLLLMVRGVLGVPVQSGGALFFAGAAIYIFAITSLGILLGTIARSMPQFGLLAMPTFVIMNMLSGAMTPPEGMPEPLFYAMHVSPTLHFVAFAQAILYRGAGIATVWPQIVGMAATGIFFMALALARFRAMLATQG</sequence>
<feature type="transmembrane region" description="Helical" evidence="8">
    <location>
        <begin position="256"/>
        <end position="280"/>
    </location>
</feature>
<dbReference type="Pfam" id="PF12698">
    <property type="entry name" value="ABC2_membrane_3"/>
    <property type="match status" value="1"/>
</dbReference>
<dbReference type="RefSeq" id="WP_182166087.1">
    <property type="nucleotide sequence ID" value="NZ_JACFXV010000054.1"/>
</dbReference>
<accession>A0A839AH45</accession>
<keyword evidence="3" id="KW-0813">Transport</keyword>
<evidence type="ECO:0000256" key="8">
    <source>
        <dbReference type="SAM" id="Phobius"/>
    </source>
</evidence>
<dbReference type="Proteomes" id="UP000541109">
    <property type="component" value="Unassembled WGS sequence"/>
</dbReference>
<comment type="similarity">
    <text evidence="2">Belongs to the ABC-2 integral membrane protein family.</text>
</comment>
<gene>
    <name evidence="10" type="ORF">H2509_13135</name>
</gene>
<dbReference type="InterPro" id="IPR051449">
    <property type="entry name" value="ABC-2_transporter_component"/>
</dbReference>
<dbReference type="PROSITE" id="PS51012">
    <property type="entry name" value="ABC_TM2"/>
    <property type="match status" value="1"/>
</dbReference>
<dbReference type="GO" id="GO:0005886">
    <property type="term" value="C:plasma membrane"/>
    <property type="evidence" value="ECO:0007669"/>
    <property type="project" value="UniProtKB-SubCell"/>
</dbReference>
<dbReference type="InterPro" id="IPR013525">
    <property type="entry name" value="ABC2_TM"/>
</dbReference>
<dbReference type="PANTHER" id="PTHR30294">
    <property type="entry name" value="MEMBRANE COMPONENT OF ABC TRANSPORTER YHHJ-RELATED"/>
    <property type="match status" value="1"/>
</dbReference>
<reference evidence="10 11" key="1">
    <citation type="submission" date="2020-07" db="EMBL/GenBank/DDBJ databases">
        <title>Stappia sp., F7233, whole genome shotgun sequencing project.</title>
        <authorList>
            <person name="Jiang S."/>
            <person name="Liu Z.W."/>
            <person name="Du Z.J."/>
        </authorList>
    </citation>
    <scope>NUCLEOTIDE SEQUENCE [LARGE SCALE GENOMIC DNA]</scope>
    <source>
        <strain evidence="10 11">F7233</strain>
    </source>
</reference>
<feature type="transmembrane region" description="Helical" evidence="8">
    <location>
        <begin position="348"/>
        <end position="368"/>
    </location>
</feature>
<dbReference type="InterPro" id="IPR047817">
    <property type="entry name" value="ABC2_TM_bact-type"/>
</dbReference>
<keyword evidence="4" id="KW-1003">Cell membrane</keyword>
<protein>
    <submittedName>
        <fullName evidence="10">ABC transporter permease</fullName>
    </submittedName>
</protein>
<dbReference type="PANTHER" id="PTHR30294:SF47">
    <property type="entry name" value="INNER MEMBRANE TRANSPORT PERMEASE YHHJ"/>
    <property type="match status" value="1"/>
</dbReference>
<evidence type="ECO:0000313" key="11">
    <source>
        <dbReference type="Proteomes" id="UP000541109"/>
    </source>
</evidence>
<dbReference type="EMBL" id="JACFXV010000054">
    <property type="protein sequence ID" value="MBA5778067.1"/>
    <property type="molecule type" value="Genomic_DNA"/>
</dbReference>
<feature type="domain" description="ABC transmembrane type-2" evidence="9">
    <location>
        <begin position="133"/>
        <end position="369"/>
    </location>
</feature>
<comment type="subcellular location">
    <subcellularLocation>
        <location evidence="1">Cell membrane</location>
        <topology evidence="1">Multi-pass membrane protein</topology>
    </subcellularLocation>
</comment>
<evidence type="ECO:0000256" key="2">
    <source>
        <dbReference type="ARBA" id="ARBA00007783"/>
    </source>
</evidence>
<dbReference type="Gene3D" id="3.40.1710.10">
    <property type="entry name" value="abc type-2 transporter like domain"/>
    <property type="match status" value="1"/>
</dbReference>
<feature type="transmembrane region" description="Helical" evidence="8">
    <location>
        <begin position="21"/>
        <end position="40"/>
    </location>
</feature>
<evidence type="ECO:0000313" key="10">
    <source>
        <dbReference type="EMBL" id="MBA5778067.1"/>
    </source>
</evidence>
<evidence type="ECO:0000256" key="4">
    <source>
        <dbReference type="ARBA" id="ARBA00022475"/>
    </source>
</evidence>
<keyword evidence="5 8" id="KW-0812">Transmembrane</keyword>
<evidence type="ECO:0000256" key="1">
    <source>
        <dbReference type="ARBA" id="ARBA00004651"/>
    </source>
</evidence>
<keyword evidence="7 8" id="KW-0472">Membrane</keyword>
<evidence type="ECO:0000256" key="7">
    <source>
        <dbReference type="ARBA" id="ARBA00023136"/>
    </source>
</evidence>
<name>A0A839AH45_9HYPH</name>
<feature type="transmembrane region" description="Helical" evidence="8">
    <location>
        <begin position="287"/>
        <end position="305"/>
    </location>
</feature>
<keyword evidence="6 8" id="KW-1133">Transmembrane helix</keyword>
<comment type="caution">
    <text evidence="10">The sequence shown here is derived from an EMBL/GenBank/DDBJ whole genome shotgun (WGS) entry which is preliminary data.</text>
</comment>
<dbReference type="AlphaFoldDB" id="A0A839AH45"/>
<evidence type="ECO:0000256" key="5">
    <source>
        <dbReference type="ARBA" id="ARBA00022692"/>
    </source>
</evidence>
<dbReference type="GO" id="GO:0140359">
    <property type="term" value="F:ABC-type transporter activity"/>
    <property type="evidence" value="ECO:0007669"/>
    <property type="project" value="InterPro"/>
</dbReference>
<proteinExistence type="inferred from homology"/>
<keyword evidence="11" id="KW-1185">Reference proteome</keyword>